<gene>
    <name evidence="2" type="ORF">OUY24_11090</name>
</gene>
<protein>
    <submittedName>
        <fullName evidence="2">DUF1772 domain-containing protein</fullName>
    </submittedName>
</protein>
<evidence type="ECO:0000313" key="3">
    <source>
        <dbReference type="Proteomes" id="UP001212498"/>
    </source>
</evidence>
<feature type="transmembrane region" description="Helical" evidence="1">
    <location>
        <begin position="54"/>
        <end position="72"/>
    </location>
</feature>
<dbReference type="Proteomes" id="UP001212498">
    <property type="component" value="Unassembled WGS sequence"/>
</dbReference>
<dbReference type="RefSeq" id="WP_271276161.1">
    <property type="nucleotide sequence ID" value="NZ_BAABFD010000016.1"/>
</dbReference>
<dbReference type="InterPro" id="IPR013901">
    <property type="entry name" value="Anthrone_oxy"/>
</dbReference>
<evidence type="ECO:0000256" key="1">
    <source>
        <dbReference type="SAM" id="Phobius"/>
    </source>
</evidence>
<dbReference type="EMBL" id="JAPNUD010000021">
    <property type="protein sequence ID" value="MDA0641163.1"/>
    <property type="molecule type" value="Genomic_DNA"/>
</dbReference>
<evidence type="ECO:0000313" key="2">
    <source>
        <dbReference type="EMBL" id="MDA0641163.1"/>
    </source>
</evidence>
<reference evidence="2 3" key="1">
    <citation type="submission" date="2022-11" db="EMBL/GenBank/DDBJ databases">
        <title>Nonomuraea corallina sp. nov., a new species of the genus Nonomuraea isolated from sea side sediment in Thai sea.</title>
        <authorList>
            <person name="Ngamcharungchit C."/>
            <person name="Matsumoto A."/>
            <person name="Suriyachadkun C."/>
            <person name="Panbangred W."/>
            <person name="Inahashi Y."/>
            <person name="Intra B."/>
        </authorList>
    </citation>
    <scope>NUCLEOTIDE SEQUENCE [LARGE SCALE GENOMIC DNA]</scope>
    <source>
        <strain evidence="2 3">DSM 43553</strain>
    </source>
</reference>
<feature type="transmembrane region" description="Helical" evidence="1">
    <location>
        <begin position="120"/>
        <end position="144"/>
    </location>
</feature>
<name>A0ABT4SW10_9ACTN</name>
<keyword evidence="1" id="KW-1133">Transmembrane helix</keyword>
<keyword evidence="3" id="KW-1185">Reference proteome</keyword>
<keyword evidence="1" id="KW-0812">Transmembrane</keyword>
<keyword evidence="1" id="KW-0472">Membrane</keyword>
<dbReference type="Pfam" id="PF08592">
    <property type="entry name" value="Anthrone_oxy"/>
    <property type="match status" value="1"/>
</dbReference>
<sequence length="145" mass="15216">MLVLPLIALVLHGALAGLFYAFSMSVMPALNAVEPAQAETVMRSVNKKILNPWLYVAFLGAPVAALVAGLFADGPAAVWFFAAAGVNFVGSFVVTVAINVPMNNAVDAGTMPWREYSPRWTAWNTVRAAASLAGLALVGVGLAWL</sequence>
<comment type="caution">
    <text evidence="2">The sequence shown here is derived from an EMBL/GenBank/DDBJ whole genome shotgun (WGS) entry which is preliminary data.</text>
</comment>
<accession>A0ABT4SW10</accession>
<organism evidence="2 3">
    <name type="scientific">Nonomuraea ferruginea</name>
    <dbReference type="NCBI Taxonomy" id="46174"/>
    <lineage>
        <taxon>Bacteria</taxon>
        <taxon>Bacillati</taxon>
        <taxon>Actinomycetota</taxon>
        <taxon>Actinomycetes</taxon>
        <taxon>Streptosporangiales</taxon>
        <taxon>Streptosporangiaceae</taxon>
        <taxon>Nonomuraea</taxon>
    </lineage>
</organism>
<proteinExistence type="predicted"/>
<feature type="transmembrane region" description="Helical" evidence="1">
    <location>
        <begin position="79"/>
        <end position="100"/>
    </location>
</feature>